<dbReference type="CDD" id="cd14810">
    <property type="entry name" value="bZIP_u1"/>
    <property type="match status" value="1"/>
</dbReference>
<dbReference type="GO" id="GO:0005634">
    <property type="term" value="C:nucleus"/>
    <property type="evidence" value="ECO:0007669"/>
    <property type="project" value="UniProtKB-SubCell"/>
</dbReference>
<organism evidence="7 8">
    <name type="scientific">Thyridium curvatum</name>
    <dbReference type="NCBI Taxonomy" id="1093900"/>
    <lineage>
        <taxon>Eukaryota</taxon>
        <taxon>Fungi</taxon>
        <taxon>Dikarya</taxon>
        <taxon>Ascomycota</taxon>
        <taxon>Pezizomycotina</taxon>
        <taxon>Sordariomycetes</taxon>
        <taxon>Sordariomycetidae</taxon>
        <taxon>Thyridiales</taxon>
        <taxon>Thyridiaceae</taxon>
        <taxon>Thyridium</taxon>
    </lineage>
</organism>
<gene>
    <name evidence="7" type="ORF">E0L32_009668</name>
</gene>
<dbReference type="SMART" id="SM00338">
    <property type="entry name" value="BRLZ"/>
    <property type="match status" value="1"/>
</dbReference>
<feature type="compositionally biased region" description="Polar residues" evidence="5">
    <location>
        <begin position="249"/>
        <end position="259"/>
    </location>
</feature>
<evidence type="ECO:0000313" key="7">
    <source>
        <dbReference type="EMBL" id="TPX08850.1"/>
    </source>
</evidence>
<feature type="region of interest" description="Disordered" evidence="5">
    <location>
        <begin position="357"/>
        <end position="383"/>
    </location>
</feature>
<dbReference type="InterPro" id="IPR004827">
    <property type="entry name" value="bZIP"/>
</dbReference>
<dbReference type="InterPro" id="IPR051027">
    <property type="entry name" value="bZIP_transcription_factors"/>
</dbReference>
<feature type="compositionally biased region" description="Basic and acidic residues" evidence="5">
    <location>
        <begin position="274"/>
        <end position="291"/>
    </location>
</feature>
<dbReference type="FunFam" id="1.20.5.170:FF:000031">
    <property type="entry name" value="BZIP transcription factor (MeaB)"/>
    <property type="match status" value="1"/>
</dbReference>
<keyword evidence="4" id="KW-0539">Nucleus</keyword>
<dbReference type="OrthoDB" id="5571888at2759"/>
<dbReference type="AlphaFoldDB" id="A0A507AX41"/>
<comment type="caution">
    <text evidence="7">The sequence shown here is derived from an EMBL/GenBank/DDBJ whole genome shotgun (WGS) entry which is preliminary data.</text>
</comment>
<protein>
    <recommendedName>
        <fullName evidence="6">BZIP domain-containing protein</fullName>
    </recommendedName>
</protein>
<dbReference type="GeneID" id="41977115"/>
<dbReference type="SUPFAM" id="SSF57959">
    <property type="entry name" value="Leucine zipper domain"/>
    <property type="match status" value="1"/>
</dbReference>
<keyword evidence="8" id="KW-1185">Reference proteome</keyword>
<feature type="region of interest" description="Disordered" evidence="5">
    <location>
        <begin position="156"/>
        <end position="229"/>
    </location>
</feature>
<dbReference type="InterPro" id="IPR046347">
    <property type="entry name" value="bZIP_sf"/>
</dbReference>
<accession>A0A507AX41</accession>
<dbReference type="PANTHER" id="PTHR19304">
    <property type="entry name" value="CYCLIC-AMP RESPONSE ELEMENT BINDING PROTEIN"/>
    <property type="match status" value="1"/>
</dbReference>
<dbReference type="STRING" id="1093900.A0A507AX41"/>
<sequence>MSNDQTGSQSGLIDPIDSMIDFSEYDNISYQSPAVSPAANKGVFTRPTTTATTSASLLSTSQPLNPPSHQYDQYKQQTGIVPGALANTFAVNQNNAQITGYSNFNIDTYLAMNNNDDLFDFNTAPSQNSLSTPDMDMDFESPTNDPNFFFGETVNPNVIGGQENNSLPSPPVMPSQAGRVWPGMHQQAALAKAQAQQRQQQQIIQQQQQRQSAPKQQQRGKAVQPSDPIVEQKITQLLNSMRAKPASPDASQTSPSLNITRPKKEEEDMDEDERLLASEEGKKLSSKERRQLRNKVSARAFRSRRKEYISQLEAEIAGKVTENGDLRAQNRALQEENKRLSDLTRMLLSSPSFSDFLERMTPNAGPVPQPAPQTEQRQESRQIPKDVNPYAGQQQTQHQIGMAMIPEQTMDFSMLSLDADSAFSFQPQVYAVLETPDISIDTSVLSGKTSNFVGSCCDEEEKVEMPVIEHPVEDKKAIEVVAPTIVDDEFENDPTFALYHDAPKSVAASVEEPREINTDAFSNVDIFGGLEPEKLLARYDLVDATEETVKGAEASLVVARVERIAANLDIIATRLEMLSFDS</sequence>
<feature type="domain" description="BZIP" evidence="6">
    <location>
        <begin position="284"/>
        <end position="347"/>
    </location>
</feature>
<comment type="subcellular location">
    <subcellularLocation>
        <location evidence="1">Nucleus</location>
    </subcellularLocation>
</comment>
<name>A0A507AX41_9PEZI</name>
<evidence type="ECO:0000259" key="6">
    <source>
        <dbReference type="PROSITE" id="PS50217"/>
    </source>
</evidence>
<dbReference type="RefSeq" id="XP_030990561.1">
    <property type="nucleotide sequence ID" value="XM_031144657.1"/>
</dbReference>
<dbReference type="InParanoid" id="A0A507AX41"/>
<dbReference type="PROSITE" id="PS50217">
    <property type="entry name" value="BZIP"/>
    <property type="match status" value="1"/>
</dbReference>
<dbReference type="Pfam" id="PF00170">
    <property type="entry name" value="bZIP_1"/>
    <property type="match status" value="1"/>
</dbReference>
<evidence type="ECO:0000256" key="1">
    <source>
        <dbReference type="ARBA" id="ARBA00004123"/>
    </source>
</evidence>
<evidence type="ECO:0000256" key="3">
    <source>
        <dbReference type="ARBA" id="ARBA00023163"/>
    </source>
</evidence>
<keyword evidence="2" id="KW-0805">Transcription regulation</keyword>
<dbReference type="EMBL" id="SKBQ01000072">
    <property type="protein sequence ID" value="TPX08850.1"/>
    <property type="molecule type" value="Genomic_DNA"/>
</dbReference>
<evidence type="ECO:0000256" key="4">
    <source>
        <dbReference type="ARBA" id="ARBA00023242"/>
    </source>
</evidence>
<reference evidence="7 8" key="1">
    <citation type="submission" date="2019-06" db="EMBL/GenBank/DDBJ databases">
        <title>Draft genome sequence of the filamentous fungus Phialemoniopsis curvata isolated from diesel fuel.</title>
        <authorList>
            <person name="Varaljay V.A."/>
            <person name="Lyon W.J."/>
            <person name="Crouch A.L."/>
            <person name="Drake C.E."/>
            <person name="Hollomon J.M."/>
            <person name="Nadeau L.J."/>
            <person name="Nunn H.S."/>
            <person name="Stevenson B.S."/>
            <person name="Bojanowski C.L."/>
            <person name="Crookes-Goodson W.J."/>
        </authorList>
    </citation>
    <scope>NUCLEOTIDE SEQUENCE [LARGE SCALE GENOMIC DNA]</scope>
    <source>
        <strain evidence="7 8">D216</strain>
    </source>
</reference>
<evidence type="ECO:0000256" key="5">
    <source>
        <dbReference type="SAM" id="MobiDB-lite"/>
    </source>
</evidence>
<feature type="compositionally biased region" description="Low complexity" evidence="5">
    <location>
        <begin position="186"/>
        <end position="217"/>
    </location>
</feature>
<feature type="region of interest" description="Disordered" evidence="5">
    <location>
        <begin position="241"/>
        <end position="291"/>
    </location>
</feature>
<dbReference type="GO" id="GO:0003700">
    <property type="term" value="F:DNA-binding transcription factor activity"/>
    <property type="evidence" value="ECO:0007669"/>
    <property type="project" value="InterPro"/>
</dbReference>
<keyword evidence="3" id="KW-0804">Transcription</keyword>
<proteinExistence type="predicted"/>
<dbReference type="Proteomes" id="UP000319257">
    <property type="component" value="Unassembled WGS sequence"/>
</dbReference>
<evidence type="ECO:0000256" key="2">
    <source>
        <dbReference type="ARBA" id="ARBA00023015"/>
    </source>
</evidence>
<dbReference type="Gene3D" id="1.20.5.170">
    <property type="match status" value="1"/>
</dbReference>
<evidence type="ECO:0000313" key="8">
    <source>
        <dbReference type="Proteomes" id="UP000319257"/>
    </source>
</evidence>